<dbReference type="NCBIfam" id="NF008805">
    <property type="entry name" value="PRK11824.1"/>
    <property type="match status" value="1"/>
</dbReference>
<gene>
    <name evidence="9" type="primary">pnp</name>
    <name evidence="11" type="ORF">ABT57_17245</name>
</gene>
<feature type="binding site" evidence="9">
    <location>
        <position position="491"/>
    </location>
    <ligand>
        <name>Mg(2+)</name>
        <dbReference type="ChEBI" id="CHEBI:18420"/>
    </ligand>
</feature>
<dbReference type="InterPro" id="IPR036345">
    <property type="entry name" value="ExoRNase_PH_dom2_sf"/>
</dbReference>
<dbReference type="SUPFAM" id="SSF54791">
    <property type="entry name" value="Eukaryotic type KH-domain (KH-domain type I)"/>
    <property type="match status" value="1"/>
</dbReference>
<sequence>MNPIVKTFQYGNHTVTLETGVMARQATAAVMASMDDTSVFVSVVGKKEAVEGQDFFPLTVNYQERTYAAGKIPGGFFKREGRPSEGETLTARLIDRPIRPLFPDAFKNEVQVIATVVSVNPDVQPDIITMIATSAALAISGIPFNGPIGAARVGYINDQLVLNPSNTELAQSRLDLVVAGTDSAVLMVESEADRLSEEQMLQAVVFGHDQQQVVINAIKEFAAEVNTPAWNWVAPVENTELKTRVAELAEARLTDAYQITEKMARYEQVGQIKGDVVEALLAQDETLDEREIRDMLGSLEKKVVRSRIIAGHPRIDGREKDMVRALDVRTGVLPRTHGSSLFTRGETQALVTATLGTQRDAQIIDELTGERKDHFLLHYNFPPYCVGETGFVGSPKRREIGHGKLAKRGIAAVMPSVDEFPYTVRVVSEITESNGSSSMASVCGTSLALMDAGVPIKASVAGIAMGLVKEGEDFVVLSDILGDEDHLGDMDFKVAGTADGVTALQMDIKIEGITKEIMQIALNQARGARTHILSVMDQAINAPRDDISEFAPRIHTMKINPEKIKDVIGKGGAVIRALTEETGTTIEIEDDGTVKIAATEGTAAKEAIRRIEEITADVEVGRIYTGKVMRIVDFGAFVSVIGSKEGLVHISQISQERIEKVADHLELGQEVKVKVLEIDRQGRIRLSMKEAQEDQNAAPAGEQQPEA</sequence>
<organism evidence="11 12">
    <name type="scientific">Photobacterium ganghwense</name>
    <dbReference type="NCBI Taxonomy" id="320778"/>
    <lineage>
        <taxon>Bacteria</taxon>
        <taxon>Pseudomonadati</taxon>
        <taxon>Pseudomonadota</taxon>
        <taxon>Gammaproteobacteria</taxon>
        <taxon>Vibrionales</taxon>
        <taxon>Vibrionaceae</taxon>
        <taxon>Photobacterium</taxon>
    </lineage>
</organism>
<dbReference type="FunFam" id="3.30.1370.10:FF:000001">
    <property type="entry name" value="Polyribonucleotide nucleotidyltransferase"/>
    <property type="match status" value="1"/>
</dbReference>
<dbReference type="InterPro" id="IPR004088">
    <property type="entry name" value="KH_dom_type_1"/>
</dbReference>
<dbReference type="GO" id="GO:0003723">
    <property type="term" value="F:RNA binding"/>
    <property type="evidence" value="ECO:0007669"/>
    <property type="project" value="UniProtKB-UniRule"/>
</dbReference>
<dbReference type="InterPro" id="IPR012340">
    <property type="entry name" value="NA-bd_OB-fold"/>
</dbReference>
<dbReference type="SUPFAM" id="SSF54211">
    <property type="entry name" value="Ribosomal protein S5 domain 2-like"/>
    <property type="match status" value="2"/>
</dbReference>
<dbReference type="SMART" id="SM00322">
    <property type="entry name" value="KH"/>
    <property type="match status" value="1"/>
</dbReference>
<dbReference type="InterPro" id="IPR003029">
    <property type="entry name" value="S1_domain"/>
</dbReference>
<keyword evidence="12" id="KW-1185">Reference proteome</keyword>
<evidence type="ECO:0000256" key="1">
    <source>
        <dbReference type="ARBA" id="ARBA00004496"/>
    </source>
</evidence>
<dbReference type="Pfam" id="PF03726">
    <property type="entry name" value="PNPase"/>
    <property type="match status" value="1"/>
</dbReference>
<dbReference type="Pfam" id="PF01138">
    <property type="entry name" value="RNase_PH"/>
    <property type="match status" value="2"/>
</dbReference>
<comment type="catalytic activity">
    <reaction evidence="9">
        <text>RNA(n+1) + phosphate = RNA(n) + a ribonucleoside 5'-diphosphate</text>
        <dbReference type="Rhea" id="RHEA:22096"/>
        <dbReference type="Rhea" id="RHEA-COMP:14527"/>
        <dbReference type="Rhea" id="RHEA-COMP:17342"/>
        <dbReference type="ChEBI" id="CHEBI:43474"/>
        <dbReference type="ChEBI" id="CHEBI:57930"/>
        <dbReference type="ChEBI" id="CHEBI:140395"/>
        <dbReference type="EC" id="2.7.7.8"/>
    </reaction>
</comment>
<dbReference type="GO" id="GO:0000175">
    <property type="term" value="F:3'-5'-RNA exonuclease activity"/>
    <property type="evidence" value="ECO:0007669"/>
    <property type="project" value="TreeGrafter"/>
</dbReference>
<dbReference type="SMART" id="SM00316">
    <property type="entry name" value="S1"/>
    <property type="match status" value="1"/>
</dbReference>
<feature type="binding site" evidence="9">
    <location>
        <position position="485"/>
    </location>
    <ligand>
        <name>Mg(2+)</name>
        <dbReference type="ChEBI" id="CHEBI:18420"/>
    </ligand>
</feature>
<dbReference type="Gene3D" id="3.30.1370.10">
    <property type="entry name" value="K Homology domain, type 1"/>
    <property type="match status" value="1"/>
</dbReference>
<keyword evidence="6 9" id="KW-0479">Metal-binding</keyword>
<evidence type="ECO:0000259" key="10">
    <source>
        <dbReference type="PROSITE" id="PS50126"/>
    </source>
</evidence>
<dbReference type="PANTHER" id="PTHR11252:SF0">
    <property type="entry name" value="POLYRIBONUCLEOTIDE NUCLEOTIDYLTRANSFERASE 1, MITOCHONDRIAL"/>
    <property type="match status" value="1"/>
</dbReference>
<evidence type="ECO:0000256" key="9">
    <source>
        <dbReference type="HAMAP-Rule" id="MF_01595"/>
    </source>
</evidence>
<dbReference type="PROSITE" id="PS50126">
    <property type="entry name" value="S1"/>
    <property type="match status" value="1"/>
</dbReference>
<keyword evidence="4 9" id="KW-0808">Transferase</keyword>
<dbReference type="GO" id="GO:0006402">
    <property type="term" value="P:mRNA catabolic process"/>
    <property type="evidence" value="ECO:0007669"/>
    <property type="project" value="UniProtKB-UniRule"/>
</dbReference>
<dbReference type="GO" id="GO:0005829">
    <property type="term" value="C:cytosol"/>
    <property type="evidence" value="ECO:0007669"/>
    <property type="project" value="UniProtKB-ARBA"/>
</dbReference>
<dbReference type="Gene3D" id="3.30.230.70">
    <property type="entry name" value="GHMP Kinase, N-terminal domain"/>
    <property type="match status" value="2"/>
</dbReference>
<evidence type="ECO:0000256" key="2">
    <source>
        <dbReference type="ARBA" id="ARBA00007404"/>
    </source>
</evidence>
<keyword evidence="3 9" id="KW-0963">Cytoplasm</keyword>
<dbReference type="InterPro" id="IPR020568">
    <property type="entry name" value="Ribosomal_Su5_D2-typ_SF"/>
</dbReference>
<dbReference type="OrthoDB" id="9804305at2"/>
<dbReference type="SUPFAM" id="SSF50249">
    <property type="entry name" value="Nucleic acid-binding proteins"/>
    <property type="match status" value="1"/>
</dbReference>
<dbReference type="InterPro" id="IPR027408">
    <property type="entry name" value="PNPase/RNase_PH_dom_sf"/>
</dbReference>
<dbReference type="CDD" id="cd04472">
    <property type="entry name" value="S1_PNPase"/>
    <property type="match status" value="1"/>
</dbReference>
<evidence type="ECO:0000256" key="5">
    <source>
        <dbReference type="ARBA" id="ARBA00022695"/>
    </source>
</evidence>
<dbReference type="PANTHER" id="PTHR11252">
    <property type="entry name" value="POLYRIBONUCLEOTIDE NUCLEOTIDYLTRANSFERASE"/>
    <property type="match status" value="1"/>
</dbReference>
<comment type="caution">
    <text evidence="11">The sequence shown here is derived from an EMBL/GenBank/DDBJ whole genome shotgun (WGS) entry which is preliminary data.</text>
</comment>
<dbReference type="STRING" id="320778.ABT57_17245"/>
<evidence type="ECO:0000256" key="7">
    <source>
        <dbReference type="ARBA" id="ARBA00022842"/>
    </source>
</evidence>
<dbReference type="RefSeq" id="WP_047886507.1">
    <property type="nucleotide sequence ID" value="NZ_CP071325.1"/>
</dbReference>
<dbReference type="SUPFAM" id="SSF55666">
    <property type="entry name" value="Ribonuclease PH domain 2-like"/>
    <property type="match status" value="2"/>
</dbReference>
<dbReference type="AlphaFoldDB" id="A0A0J1H7G9"/>
<dbReference type="FunFam" id="3.30.230.70:FF:000002">
    <property type="entry name" value="Polyribonucleotide nucleotidyltransferase"/>
    <property type="match status" value="1"/>
</dbReference>
<comment type="cofactor">
    <cofactor evidence="9">
        <name>Mg(2+)</name>
        <dbReference type="ChEBI" id="CHEBI:18420"/>
    </cofactor>
</comment>
<comment type="subunit">
    <text evidence="9">Component of the RNA degradosome, which is a multiprotein complex involved in RNA processing and mRNA degradation.</text>
</comment>
<dbReference type="InterPro" id="IPR015847">
    <property type="entry name" value="ExoRNase_PH_dom2"/>
</dbReference>
<dbReference type="Pfam" id="PF00575">
    <property type="entry name" value="S1"/>
    <property type="match status" value="1"/>
</dbReference>
<evidence type="ECO:0000313" key="11">
    <source>
        <dbReference type="EMBL" id="KLV07636.1"/>
    </source>
</evidence>
<keyword evidence="8 9" id="KW-0694">RNA-binding</keyword>
<comment type="similarity">
    <text evidence="2 9">Belongs to the polyribonucleotide nucleotidyltransferase family.</text>
</comment>
<dbReference type="GO" id="GO:0000287">
    <property type="term" value="F:magnesium ion binding"/>
    <property type="evidence" value="ECO:0007669"/>
    <property type="project" value="UniProtKB-UniRule"/>
</dbReference>
<dbReference type="CDD" id="cd11363">
    <property type="entry name" value="RNase_PH_PNPase_1"/>
    <property type="match status" value="1"/>
</dbReference>
<dbReference type="InterPro" id="IPR036612">
    <property type="entry name" value="KH_dom_type_1_sf"/>
</dbReference>
<dbReference type="PIRSF" id="PIRSF005499">
    <property type="entry name" value="PNPase"/>
    <property type="match status" value="1"/>
</dbReference>
<dbReference type="InterPro" id="IPR001247">
    <property type="entry name" value="ExoRNase_PH_dom1"/>
</dbReference>
<dbReference type="Pfam" id="PF03725">
    <property type="entry name" value="RNase_PH_C"/>
    <property type="match status" value="1"/>
</dbReference>
<dbReference type="InterPro" id="IPR012162">
    <property type="entry name" value="PNPase"/>
</dbReference>
<dbReference type="EC" id="2.7.7.8" evidence="9"/>
<dbReference type="GO" id="GO:0004654">
    <property type="term" value="F:polyribonucleotide nucleotidyltransferase activity"/>
    <property type="evidence" value="ECO:0007669"/>
    <property type="project" value="UniProtKB-UniRule"/>
</dbReference>
<dbReference type="CDD" id="cd02393">
    <property type="entry name" value="KH-I_PNPase"/>
    <property type="match status" value="1"/>
</dbReference>
<evidence type="ECO:0000313" key="12">
    <source>
        <dbReference type="Proteomes" id="UP000035909"/>
    </source>
</evidence>
<dbReference type="FunFam" id="3.30.230.70:FF:000001">
    <property type="entry name" value="Polyribonucleotide nucleotidyltransferase"/>
    <property type="match status" value="1"/>
</dbReference>
<keyword evidence="5 9" id="KW-0548">Nucleotidyltransferase</keyword>
<evidence type="ECO:0000256" key="3">
    <source>
        <dbReference type="ARBA" id="ARBA00022490"/>
    </source>
</evidence>
<dbReference type="PROSITE" id="PS50084">
    <property type="entry name" value="KH_TYPE_1"/>
    <property type="match status" value="1"/>
</dbReference>
<dbReference type="FunFam" id="2.40.50.140:FF:000023">
    <property type="entry name" value="Polyribonucleotide nucleotidyltransferase"/>
    <property type="match status" value="1"/>
</dbReference>
<dbReference type="GO" id="GO:0006396">
    <property type="term" value="P:RNA processing"/>
    <property type="evidence" value="ECO:0007669"/>
    <property type="project" value="InterPro"/>
</dbReference>
<dbReference type="InterPro" id="IPR004087">
    <property type="entry name" value="KH_dom"/>
</dbReference>
<dbReference type="EMBL" id="LDOU01000016">
    <property type="protein sequence ID" value="KLV07636.1"/>
    <property type="molecule type" value="Genomic_DNA"/>
</dbReference>
<comment type="function">
    <text evidence="9">Involved in mRNA degradation. Catalyzes the phosphorolysis of single-stranded polyribonucleotides processively in the 3'- to 5'-direction.</text>
</comment>
<dbReference type="Proteomes" id="UP000035909">
    <property type="component" value="Unassembled WGS sequence"/>
</dbReference>
<dbReference type="Gene3D" id="2.40.50.140">
    <property type="entry name" value="Nucleic acid-binding proteins"/>
    <property type="match status" value="1"/>
</dbReference>
<dbReference type="InterPro" id="IPR015848">
    <property type="entry name" value="PNPase_PH_RNA-bd_bac/org-type"/>
</dbReference>
<dbReference type="HAMAP" id="MF_01595">
    <property type="entry name" value="PNPase"/>
    <property type="match status" value="1"/>
</dbReference>
<dbReference type="NCBIfam" id="TIGR03591">
    <property type="entry name" value="polynuc_phos"/>
    <property type="match status" value="1"/>
</dbReference>
<proteinExistence type="inferred from homology"/>
<evidence type="ECO:0000256" key="6">
    <source>
        <dbReference type="ARBA" id="ARBA00022723"/>
    </source>
</evidence>
<evidence type="ECO:0000256" key="4">
    <source>
        <dbReference type="ARBA" id="ARBA00022679"/>
    </source>
</evidence>
<comment type="subcellular location">
    <subcellularLocation>
        <location evidence="1 9">Cytoplasm</location>
    </subcellularLocation>
</comment>
<dbReference type="Pfam" id="PF00013">
    <property type="entry name" value="KH_1"/>
    <property type="match status" value="1"/>
</dbReference>
<protein>
    <recommendedName>
        <fullName evidence="9">Polyribonucleotide nucleotidyltransferase</fullName>
        <ecNumber evidence="9">2.7.7.8</ecNumber>
    </recommendedName>
    <alternativeName>
        <fullName evidence="9">Polynucleotide phosphorylase</fullName>
        <shortName evidence="9">PNPase</shortName>
    </alternativeName>
</protein>
<feature type="domain" description="S1 motif" evidence="10">
    <location>
        <begin position="621"/>
        <end position="689"/>
    </location>
</feature>
<reference evidence="11 12" key="1">
    <citation type="submission" date="2015-05" db="EMBL/GenBank/DDBJ databases">
        <title>Photobacterium galathea sp. nov.</title>
        <authorList>
            <person name="Machado H."/>
            <person name="Gram L."/>
        </authorList>
    </citation>
    <scope>NUCLEOTIDE SEQUENCE [LARGE SCALE GENOMIC DNA]</scope>
    <source>
        <strain evidence="11 12">DSM 22954</strain>
    </source>
</reference>
<accession>A0A0J1H7G9</accession>
<evidence type="ECO:0000256" key="8">
    <source>
        <dbReference type="ARBA" id="ARBA00022884"/>
    </source>
</evidence>
<dbReference type="PATRIC" id="fig|320778.3.peg.3753"/>
<dbReference type="CDD" id="cd11364">
    <property type="entry name" value="RNase_PH_PNPase_2"/>
    <property type="match status" value="1"/>
</dbReference>
<name>A0A0J1H7G9_9GAMM</name>
<keyword evidence="7 9" id="KW-0460">Magnesium</keyword>